<reference evidence="13" key="1">
    <citation type="journal article" date="2019" name="Int. J. Syst. Evol. Microbiol.">
        <title>The Global Catalogue of Microorganisms (GCM) 10K type strain sequencing project: providing services to taxonomists for standard genome sequencing and annotation.</title>
        <authorList>
            <consortium name="The Broad Institute Genomics Platform"/>
            <consortium name="The Broad Institute Genome Sequencing Center for Infectious Disease"/>
            <person name="Wu L."/>
            <person name="Ma J."/>
        </authorList>
    </citation>
    <scope>NUCLEOTIDE SEQUENCE [LARGE SCALE GENOMIC DNA]</scope>
    <source>
        <strain evidence="13">NBRC 108725</strain>
    </source>
</reference>
<dbReference type="SUPFAM" id="SSF55874">
    <property type="entry name" value="ATPase domain of HSP90 chaperone/DNA topoisomerase II/histidine kinase"/>
    <property type="match status" value="1"/>
</dbReference>
<evidence type="ECO:0000256" key="6">
    <source>
        <dbReference type="ARBA" id="ARBA00022777"/>
    </source>
</evidence>
<evidence type="ECO:0000256" key="1">
    <source>
        <dbReference type="ARBA" id="ARBA00000085"/>
    </source>
</evidence>
<evidence type="ECO:0000256" key="9">
    <source>
        <dbReference type="SAM" id="Phobius"/>
    </source>
</evidence>
<keyword evidence="8" id="KW-0902">Two-component regulatory system</keyword>
<evidence type="ECO:0000256" key="7">
    <source>
        <dbReference type="ARBA" id="ARBA00022840"/>
    </source>
</evidence>
<dbReference type="Pfam" id="PF02518">
    <property type="entry name" value="HATPase_c"/>
    <property type="match status" value="1"/>
</dbReference>
<evidence type="ECO:0000256" key="2">
    <source>
        <dbReference type="ARBA" id="ARBA00012438"/>
    </source>
</evidence>
<organism evidence="12 13">
    <name type="scientific">Naasia aerilata</name>
    <dbReference type="NCBI Taxonomy" id="1162966"/>
    <lineage>
        <taxon>Bacteria</taxon>
        <taxon>Bacillati</taxon>
        <taxon>Actinomycetota</taxon>
        <taxon>Actinomycetes</taxon>
        <taxon>Micrococcales</taxon>
        <taxon>Microbacteriaceae</taxon>
        <taxon>Naasia</taxon>
    </lineage>
</organism>
<proteinExistence type="predicted"/>
<keyword evidence="5" id="KW-0547">Nucleotide-binding</keyword>
<dbReference type="EMBL" id="AP027731">
    <property type="protein sequence ID" value="BDZ47500.1"/>
    <property type="molecule type" value="Genomic_DNA"/>
</dbReference>
<keyword evidence="6" id="KW-0418">Kinase</keyword>
<feature type="domain" description="Signal transduction histidine kinase subgroup 3 dimerisation and phosphoacceptor" evidence="11">
    <location>
        <begin position="98"/>
        <end position="163"/>
    </location>
</feature>
<evidence type="ECO:0000256" key="8">
    <source>
        <dbReference type="ARBA" id="ARBA00023012"/>
    </source>
</evidence>
<sequence length="306" mass="32354">MLITHTLLVFVVALRARWPFAVGGWAAAVVTSTAAVVATHPEDTDAASQNLVIFVSISGGALVLAIVLGQWREIRDQLLRERQASAEEVSRRLLAEDRARIARELHDVVAHSMSLINIQASTARYRNPSLNEGAIEEFEEIATSSRQALSEMRSLLGVLRPDDAAGELAPQPGLGDIPELVAQAQRAGLRVTLTTGGPGDAAEVSEVVALTAYRVVQEALTNAVRHAAASTVTVVCLLEDDVLRLDIRNTPAVSARPTSGTRLGLVGMRERAIGVGGTLEAGETPDGGFAVRAVLPIRGAGTRADQ</sequence>
<evidence type="ECO:0000313" key="13">
    <source>
        <dbReference type="Proteomes" id="UP001321498"/>
    </source>
</evidence>
<evidence type="ECO:0000259" key="10">
    <source>
        <dbReference type="Pfam" id="PF02518"/>
    </source>
</evidence>
<keyword evidence="13" id="KW-1185">Reference proteome</keyword>
<evidence type="ECO:0000256" key="3">
    <source>
        <dbReference type="ARBA" id="ARBA00022553"/>
    </source>
</evidence>
<dbReference type="CDD" id="cd16917">
    <property type="entry name" value="HATPase_UhpB-NarQ-NarX-like"/>
    <property type="match status" value="1"/>
</dbReference>
<dbReference type="InterPro" id="IPR003594">
    <property type="entry name" value="HATPase_dom"/>
</dbReference>
<dbReference type="Proteomes" id="UP001321498">
    <property type="component" value="Chromosome"/>
</dbReference>
<dbReference type="Pfam" id="PF07730">
    <property type="entry name" value="HisKA_3"/>
    <property type="match status" value="1"/>
</dbReference>
<keyword evidence="4" id="KW-0808">Transferase</keyword>
<name>A0ABM8GGM2_9MICO</name>
<comment type="catalytic activity">
    <reaction evidence="1">
        <text>ATP + protein L-histidine = ADP + protein N-phospho-L-histidine.</text>
        <dbReference type="EC" id="2.7.13.3"/>
    </reaction>
</comment>
<keyword evidence="9" id="KW-0812">Transmembrane</keyword>
<dbReference type="InterPro" id="IPR036890">
    <property type="entry name" value="HATPase_C_sf"/>
</dbReference>
<dbReference type="InterPro" id="IPR011712">
    <property type="entry name" value="Sig_transdc_His_kin_sub3_dim/P"/>
</dbReference>
<gene>
    <name evidence="12" type="ORF">GCM10025866_34090</name>
</gene>
<evidence type="ECO:0000313" key="12">
    <source>
        <dbReference type="EMBL" id="BDZ47500.1"/>
    </source>
</evidence>
<feature type="domain" description="Histidine kinase/HSP90-like ATPase" evidence="10">
    <location>
        <begin position="211"/>
        <end position="297"/>
    </location>
</feature>
<dbReference type="Gene3D" id="3.30.565.10">
    <property type="entry name" value="Histidine kinase-like ATPase, C-terminal domain"/>
    <property type="match status" value="1"/>
</dbReference>
<feature type="transmembrane region" description="Helical" evidence="9">
    <location>
        <begin position="50"/>
        <end position="71"/>
    </location>
</feature>
<evidence type="ECO:0000259" key="11">
    <source>
        <dbReference type="Pfam" id="PF07730"/>
    </source>
</evidence>
<protein>
    <recommendedName>
        <fullName evidence="2">histidine kinase</fullName>
        <ecNumber evidence="2">2.7.13.3</ecNumber>
    </recommendedName>
</protein>
<dbReference type="PANTHER" id="PTHR24421:SF10">
    <property type="entry name" value="NITRATE_NITRITE SENSOR PROTEIN NARQ"/>
    <property type="match status" value="1"/>
</dbReference>
<dbReference type="InterPro" id="IPR050482">
    <property type="entry name" value="Sensor_HK_TwoCompSys"/>
</dbReference>
<dbReference type="EC" id="2.7.13.3" evidence="2"/>
<keyword evidence="3" id="KW-0597">Phosphoprotein</keyword>
<dbReference type="Gene3D" id="1.20.5.1930">
    <property type="match status" value="1"/>
</dbReference>
<evidence type="ECO:0000256" key="5">
    <source>
        <dbReference type="ARBA" id="ARBA00022741"/>
    </source>
</evidence>
<dbReference type="RefSeq" id="WP_286277406.1">
    <property type="nucleotide sequence ID" value="NZ_AP027731.1"/>
</dbReference>
<dbReference type="PANTHER" id="PTHR24421">
    <property type="entry name" value="NITRATE/NITRITE SENSOR PROTEIN NARX-RELATED"/>
    <property type="match status" value="1"/>
</dbReference>
<keyword evidence="9" id="KW-0472">Membrane</keyword>
<keyword evidence="7" id="KW-0067">ATP-binding</keyword>
<keyword evidence="9" id="KW-1133">Transmembrane helix</keyword>
<accession>A0ABM8GGM2</accession>
<evidence type="ECO:0000256" key="4">
    <source>
        <dbReference type="ARBA" id="ARBA00022679"/>
    </source>
</evidence>